<proteinExistence type="predicted"/>
<keyword evidence="2" id="KW-1185">Reference proteome</keyword>
<dbReference type="Proteomes" id="UP000030227">
    <property type="component" value="Segment"/>
</dbReference>
<sequence>MGMYAAHNVYYDAEGAEVGHCCVKYVAEYTNCFGAFCDSTGPIRDVVWETGVGHLLVSTHENTAGKLVEFLNSDLVNRITDGGILSASQDWPTKWWTGSDGATQNLSNPDHFSTPVRRQAVYVRVDLKKNASAIICALRMGDRLWGIGDQMRRFQKEAQDKILGFNAELLTLAACAQVGSTAHCDSYPAMFPVTAGEYKEQCEDNGDDVEDSYISEIMDQLTGGWKNITYFDIKSIRGRTREEFKDKLKHHDDPLWKGYTKDDYLIECDGLEGVHDDRILSIMAPITIDVGDPGRDSSPTVPTGYYDLPEILETLETMQ</sequence>
<reference evidence="1 2" key="1">
    <citation type="journal article" date="2015" name="PLoS ONE">
        <title>Investigation of a Large Collection of Pseudomonas aeruginosa Bacteriophages Collected from a Single Environmental Source in Abidjan, Cote d'Ivoire.</title>
        <authorList>
            <person name="Essoh C."/>
            <person name="Latino L."/>
            <person name="Midoux C."/>
            <person name="Blouin Y."/>
            <person name="Loukou G."/>
            <person name="Nguetta S.P."/>
            <person name="Lathro S."/>
            <person name="Cablanmian A."/>
            <person name="Kouassi A.K."/>
            <person name="Vergnaud G."/>
            <person name="Pourcel C."/>
        </authorList>
    </citation>
    <scope>NUCLEOTIDE SEQUENCE [LARGE SCALE GENOMIC DNA]</scope>
    <source>
        <strain evidence="1">Ab22</strain>
    </source>
</reference>
<evidence type="ECO:0000313" key="1">
    <source>
        <dbReference type="EMBL" id="CEF89735.1"/>
    </source>
</evidence>
<evidence type="ECO:0000313" key="2">
    <source>
        <dbReference type="Proteomes" id="UP000030227"/>
    </source>
</evidence>
<dbReference type="EMBL" id="LN610578">
    <property type="protein sequence ID" value="CEF89735.1"/>
    <property type="molecule type" value="Genomic_DNA"/>
</dbReference>
<dbReference type="GeneID" id="23680484"/>
<protein>
    <submittedName>
        <fullName evidence="1">Uncharacterized protein</fullName>
    </submittedName>
</protein>
<dbReference type="OrthoDB" id="4458at10239"/>
<gene>
    <name evidence="1" type="primary">ORF20</name>
</gene>
<organism evidence="1 2">
    <name type="scientific">Pseudomonas phage vB_PaeP_C2-10_Ab22</name>
    <dbReference type="NCBI Taxonomy" id="1548906"/>
    <lineage>
        <taxon>Viruses</taxon>
        <taxon>Duplodnaviria</taxon>
        <taxon>Heunggongvirae</taxon>
        <taxon>Uroviricota</taxon>
        <taxon>Caudoviricetes</taxon>
        <taxon>Bruynoghevirus</taxon>
        <taxon>Bruynoghevirus Ab22</taxon>
    </lineage>
</organism>
<dbReference type="KEGG" id="vg:23680484"/>
<name>A0A0A1IVT1_9CAUD</name>
<accession>A0A0A1IVT1</accession>
<dbReference type="RefSeq" id="YP_009125588.1">
    <property type="nucleotide sequence ID" value="NC_026599.1"/>
</dbReference>